<evidence type="ECO:0000313" key="2">
    <source>
        <dbReference type="Proteomes" id="UP000886689"/>
    </source>
</evidence>
<dbReference type="Proteomes" id="UP000886689">
    <property type="component" value="Unassembled WGS sequence"/>
</dbReference>
<reference evidence="1" key="1">
    <citation type="submission" date="2020-10" db="EMBL/GenBank/DDBJ databases">
        <title>Connecting structure to function with the recovery of over 1000 high-quality activated sludge metagenome-assembled genomes encoding full-length rRNA genes using long-read sequencing.</title>
        <authorList>
            <person name="Singleton C.M."/>
            <person name="Petriglieri F."/>
            <person name="Kristensen J.M."/>
            <person name="Kirkegaard R.H."/>
            <person name="Michaelsen T.Y."/>
            <person name="Andersen M.H."/>
            <person name="Karst S.M."/>
            <person name="Dueholm M.S."/>
            <person name="Nielsen P.H."/>
            <person name="Albertsen M."/>
        </authorList>
    </citation>
    <scope>NUCLEOTIDE SEQUENCE</scope>
    <source>
        <strain evidence="1">Hirt_18-Q3-R61-65_BATAC.395</strain>
    </source>
</reference>
<sequence>MSPPAFGDSLPDLGESARADLSPQLEKKIGESIMNDIRLHESSYVDDPEVNDYLNRLGLRLASQAPTLAVTFIFSPFAMVCQRVRHVWWLHRRHYRYDLTGTNESELAGGIAHEISHGTQNHLARQISAQKQQSVSWV</sequence>
<evidence type="ECO:0000313" key="1">
    <source>
        <dbReference type="EMBL" id="MBK8524804.1"/>
    </source>
</evidence>
<dbReference type="EMBL" id="JADJUC010000014">
    <property type="protein sequence ID" value="MBK8524804.1"/>
    <property type="molecule type" value="Genomic_DNA"/>
</dbReference>
<accession>A0A9D7PTH4</accession>
<protein>
    <recommendedName>
        <fullName evidence="3">Peptidase M48 domain-containing protein</fullName>
    </recommendedName>
</protein>
<organism evidence="1 2">
    <name type="scientific">Candidatus Proximibacter danicus</name>
    <dbReference type="NCBI Taxonomy" id="2954365"/>
    <lineage>
        <taxon>Bacteria</taxon>
        <taxon>Pseudomonadati</taxon>
        <taxon>Pseudomonadota</taxon>
        <taxon>Betaproteobacteria</taxon>
        <taxon>Candidatus Proximibacter</taxon>
    </lineage>
</organism>
<comment type="caution">
    <text evidence="1">The sequence shown here is derived from an EMBL/GenBank/DDBJ whole genome shotgun (WGS) entry which is preliminary data.</text>
</comment>
<dbReference type="AlphaFoldDB" id="A0A9D7PTH4"/>
<proteinExistence type="predicted"/>
<name>A0A9D7PTH4_9PROT</name>
<gene>
    <name evidence="1" type="ORF">IPL58_12365</name>
</gene>
<evidence type="ECO:0008006" key="3">
    <source>
        <dbReference type="Google" id="ProtNLM"/>
    </source>
</evidence>